<evidence type="ECO:0000313" key="2">
    <source>
        <dbReference type="EMBL" id="CAF0733948.1"/>
    </source>
</evidence>
<evidence type="ECO:0000313" key="3">
    <source>
        <dbReference type="EMBL" id="CAF3510080.1"/>
    </source>
</evidence>
<organism evidence="3 4">
    <name type="scientific">Didymodactylos carnosus</name>
    <dbReference type="NCBI Taxonomy" id="1234261"/>
    <lineage>
        <taxon>Eukaryota</taxon>
        <taxon>Metazoa</taxon>
        <taxon>Spiralia</taxon>
        <taxon>Gnathifera</taxon>
        <taxon>Rotifera</taxon>
        <taxon>Eurotatoria</taxon>
        <taxon>Bdelloidea</taxon>
        <taxon>Philodinida</taxon>
        <taxon>Philodinidae</taxon>
        <taxon>Didymodactylos</taxon>
    </lineage>
</organism>
<reference evidence="3" key="1">
    <citation type="submission" date="2021-02" db="EMBL/GenBank/DDBJ databases">
        <authorList>
            <person name="Nowell W R."/>
        </authorList>
    </citation>
    <scope>NUCLEOTIDE SEQUENCE</scope>
</reference>
<evidence type="ECO:0000313" key="4">
    <source>
        <dbReference type="Proteomes" id="UP000682733"/>
    </source>
</evidence>
<evidence type="ECO:0000256" key="1">
    <source>
        <dbReference type="SAM" id="MobiDB-lite"/>
    </source>
</evidence>
<comment type="caution">
    <text evidence="3">The sequence shown here is derived from an EMBL/GenBank/DDBJ whole genome shotgun (WGS) entry which is preliminary data.</text>
</comment>
<dbReference type="Proteomes" id="UP000682733">
    <property type="component" value="Unassembled WGS sequence"/>
</dbReference>
<dbReference type="EMBL" id="CAJNOK010000166">
    <property type="protein sequence ID" value="CAF0733948.1"/>
    <property type="molecule type" value="Genomic_DNA"/>
</dbReference>
<name>A0A8S2GFE8_9BILA</name>
<protein>
    <submittedName>
        <fullName evidence="3">Uncharacterized protein</fullName>
    </submittedName>
</protein>
<feature type="compositionally biased region" description="Low complexity" evidence="1">
    <location>
        <begin position="84"/>
        <end position="104"/>
    </location>
</feature>
<sequence>MGTTQSHFLFNNQLFEQTDGLFMGSPLAGVMADLSHFEVNMPEFIISGVHLWKRCWRKRIGKTIQQISRRFNEHGIKFQIEQQPQNNSTLQQQTNNNITPLPQNSNTNNHHLIPNQHSRHKLLEIINNPQLEYACLNDLGEIQRSLEQSQPSIT</sequence>
<feature type="region of interest" description="Disordered" evidence="1">
    <location>
        <begin position="84"/>
        <end position="113"/>
    </location>
</feature>
<dbReference type="EMBL" id="CAJOBA010000165">
    <property type="protein sequence ID" value="CAF3510080.1"/>
    <property type="molecule type" value="Genomic_DNA"/>
</dbReference>
<proteinExistence type="predicted"/>
<dbReference type="AlphaFoldDB" id="A0A8S2GFE8"/>
<gene>
    <name evidence="2" type="ORF">OVA965_LOCUS1007</name>
    <name evidence="3" type="ORF">TMI583_LOCUS1000</name>
</gene>
<dbReference type="Proteomes" id="UP000677228">
    <property type="component" value="Unassembled WGS sequence"/>
</dbReference>
<accession>A0A8S2GFE8</accession>